<evidence type="ECO:0000259" key="2">
    <source>
        <dbReference type="Pfam" id="PF20533"/>
    </source>
</evidence>
<evidence type="ECO:0000256" key="1">
    <source>
        <dbReference type="SAM" id="SignalP"/>
    </source>
</evidence>
<gene>
    <name evidence="3" type="ORF">DI536_17100</name>
</gene>
<dbReference type="PROSITE" id="PS51257">
    <property type="entry name" value="PROKAR_LIPOPROTEIN"/>
    <property type="match status" value="1"/>
</dbReference>
<keyword evidence="1" id="KW-0732">Signal</keyword>
<dbReference type="AlphaFoldDB" id="A0A2W5TDM4"/>
<dbReference type="Proteomes" id="UP000249061">
    <property type="component" value="Unassembled WGS sequence"/>
</dbReference>
<dbReference type="InterPro" id="IPR046636">
    <property type="entry name" value="DUF6748"/>
</dbReference>
<dbReference type="Pfam" id="PF20533">
    <property type="entry name" value="DUF6748"/>
    <property type="match status" value="1"/>
</dbReference>
<reference evidence="3 4" key="1">
    <citation type="submission" date="2017-08" db="EMBL/GenBank/DDBJ databases">
        <title>Infants hospitalized years apart are colonized by the same room-sourced microbial strains.</title>
        <authorList>
            <person name="Brooks B."/>
            <person name="Olm M.R."/>
            <person name="Firek B.A."/>
            <person name="Baker R."/>
            <person name="Thomas B.C."/>
            <person name="Morowitz M.J."/>
            <person name="Banfield J.F."/>
        </authorList>
    </citation>
    <scope>NUCLEOTIDE SEQUENCE [LARGE SCALE GENOMIC DNA]</scope>
    <source>
        <strain evidence="3">S2_003_000_R2_14</strain>
    </source>
</reference>
<feature type="signal peptide" evidence="1">
    <location>
        <begin position="1"/>
        <end position="20"/>
    </location>
</feature>
<dbReference type="InterPro" id="IPR040405">
    <property type="entry name" value="DDB_G0275255-like"/>
</dbReference>
<sequence length="304" mass="32681">MRTILLVGAVFFAACGVSEAELNESNDVTAEEAGELGTSTRSYVTFRHDLYRRCAWPRCGGLFVRDINRASTREEYVLGWDFSQSGLSEEVQADVASAAGGELIVYGKLGHTQSNGFRSFVVTSVWRGMPGVAFADTDTFYKVEEKAIRCITAPCPTMEATKLHTTQKTLLNDVDVSRAARTLVDTNWLTYRVTDGEALVAGAVVNGAQVGAGTEKVLAASQVFVKLPDMTRSCGRPLIPSCPAGQTVIWARDANRCMMPAGCGGGGACTAQVPTCDDGYELMSWTGGRFACTQYACDPTFLID</sequence>
<feature type="domain" description="DUF6748" evidence="2">
    <location>
        <begin position="43"/>
        <end position="228"/>
    </location>
</feature>
<proteinExistence type="predicted"/>
<dbReference type="PANTHER" id="PTHR34411">
    <property type="entry name" value="DUF6748 DOMAIN-CONTAINING PROTEIN-RELATED"/>
    <property type="match status" value="1"/>
</dbReference>
<comment type="caution">
    <text evidence="3">The sequence shown here is derived from an EMBL/GenBank/DDBJ whole genome shotgun (WGS) entry which is preliminary data.</text>
</comment>
<organism evidence="3 4">
    <name type="scientific">Archangium gephyra</name>
    <dbReference type="NCBI Taxonomy" id="48"/>
    <lineage>
        <taxon>Bacteria</taxon>
        <taxon>Pseudomonadati</taxon>
        <taxon>Myxococcota</taxon>
        <taxon>Myxococcia</taxon>
        <taxon>Myxococcales</taxon>
        <taxon>Cystobacterineae</taxon>
        <taxon>Archangiaceae</taxon>
        <taxon>Archangium</taxon>
    </lineage>
</organism>
<name>A0A2W5TDM4_9BACT</name>
<dbReference type="EMBL" id="QFQP01000013">
    <property type="protein sequence ID" value="PZR12037.1"/>
    <property type="molecule type" value="Genomic_DNA"/>
</dbReference>
<dbReference type="PANTHER" id="PTHR34411:SF8">
    <property type="entry name" value="DUF6748 DOMAIN-CONTAINING PROTEIN"/>
    <property type="match status" value="1"/>
</dbReference>
<evidence type="ECO:0000313" key="3">
    <source>
        <dbReference type="EMBL" id="PZR12037.1"/>
    </source>
</evidence>
<evidence type="ECO:0000313" key="4">
    <source>
        <dbReference type="Proteomes" id="UP000249061"/>
    </source>
</evidence>
<protein>
    <recommendedName>
        <fullName evidence="2">DUF6748 domain-containing protein</fullName>
    </recommendedName>
</protein>
<accession>A0A2W5TDM4</accession>
<feature type="chain" id="PRO_5016002615" description="DUF6748 domain-containing protein" evidence="1">
    <location>
        <begin position="21"/>
        <end position="304"/>
    </location>
</feature>